<dbReference type="SUPFAM" id="SSF53335">
    <property type="entry name" value="S-adenosyl-L-methionine-dependent methyltransferases"/>
    <property type="match status" value="1"/>
</dbReference>
<accession>A0A415MT97</accession>
<reference evidence="2 3" key="1">
    <citation type="submission" date="2018-08" db="EMBL/GenBank/DDBJ databases">
        <title>A genome reference for cultivated species of the human gut microbiota.</title>
        <authorList>
            <person name="Zou Y."/>
            <person name="Xue W."/>
            <person name="Luo G."/>
        </authorList>
    </citation>
    <scope>NUCLEOTIDE SEQUENCE [LARGE SCALE GENOMIC DNA]</scope>
    <source>
        <strain evidence="2 3">AF36-1BH</strain>
    </source>
</reference>
<dbReference type="AlphaFoldDB" id="A0A415MT97"/>
<dbReference type="GO" id="GO:0008170">
    <property type="term" value="F:N-methyltransferase activity"/>
    <property type="evidence" value="ECO:0007669"/>
    <property type="project" value="InterPro"/>
</dbReference>
<sequence length="115" mass="13517">MIYQYYLADRKEKMQDYTPKSLGTFMAKLAGFADKITDMCAGSGALTIQKWNTNHEQDFELYEFDENVIPFLLFNMAVRNIKCIVYHSDVLKQEMYHVYRIDKGKEFGTFTEVTN</sequence>
<dbReference type="GO" id="GO:0003677">
    <property type="term" value="F:DNA binding"/>
    <property type="evidence" value="ECO:0007669"/>
    <property type="project" value="InterPro"/>
</dbReference>
<organism evidence="2 3">
    <name type="scientific">Dorea formicigenerans</name>
    <dbReference type="NCBI Taxonomy" id="39486"/>
    <lineage>
        <taxon>Bacteria</taxon>
        <taxon>Bacillati</taxon>
        <taxon>Bacillota</taxon>
        <taxon>Clostridia</taxon>
        <taxon>Lachnospirales</taxon>
        <taxon>Lachnospiraceae</taxon>
        <taxon>Dorea</taxon>
    </lineage>
</organism>
<evidence type="ECO:0000313" key="2">
    <source>
        <dbReference type="EMBL" id="RHL84324.1"/>
    </source>
</evidence>
<dbReference type="InterPro" id="IPR003356">
    <property type="entry name" value="DNA_methylase_A-5"/>
</dbReference>
<evidence type="ECO:0000313" key="3">
    <source>
        <dbReference type="Proteomes" id="UP000283325"/>
    </source>
</evidence>
<evidence type="ECO:0000259" key="1">
    <source>
        <dbReference type="Pfam" id="PF02384"/>
    </source>
</evidence>
<dbReference type="EMBL" id="QRPD01000019">
    <property type="protein sequence ID" value="RHL84324.1"/>
    <property type="molecule type" value="Genomic_DNA"/>
</dbReference>
<feature type="domain" description="DNA methylase adenine-specific" evidence="1">
    <location>
        <begin position="8"/>
        <end position="96"/>
    </location>
</feature>
<proteinExistence type="predicted"/>
<dbReference type="Pfam" id="PF02384">
    <property type="entry name" value="N6_Mtase"/>
    <property type="match status" value="1"/>
</dbReference>
<dbReference type="Gene3D" id="3.40.50.150">
    <property type="entry name" value="Vaccinia Virus protein VP39"/>
    <property type="match status" value="1"/>
</dbReference>
<dbReference type="Proteomes" id="UP000283325">
    <property type="component" value="Unassembled WGS sequence"/>
</dbReference>
<name>A0A415MT97_9FIRM</name>
<protein>
    <recommendedName>
        <fullName evidence="1">DNA methylase adenine-specific domain-containing protein</fullName>
    </recommendedName>
</protein>
<gene>
    <name evidence="2" type="ORF">DWZ98_15545</name>
</gene>
<dbReference type="InterPro" id="IPR029063">
    <property type="entry name" value="SAM-dependent_MTases_sf"/>
</dbReference>
<comment type="caution">
    <text evidence="2">The sequence shown here is derived from an EMBL/GenBank/DDBJ whole genome shotgun (WGS) entry which is preliminary data.</text>
</comment>